<evidence type="ECO:0000313" key="1">
    <source>
        <dbReference type="EMBL" id="EJL69587.1"/>
    </source>
</evidence>
<keyword evidence="2" id="KW-1185">Reference proteome</keyword>
<dbReference type="Proteomes" id="UP000007509">
    <property type="component" value="Unassembled WGS sequence"/>
</dbReference>
<proteinExistence type="predicted"/>
<evidence type="ECO:0000313" key="2">
    <source>
        <dbReference type="Proteomes" id="UP000007509"/>
    </source>
</evidence>
<protein>
    <submittedName>
        <fullName evidence="1">Uncharacterized protein</fullName>
    </submittedName>
</protein>
<dbReference type="AlphaFoldDB" id="J2SVI1"/>
<gene>
    <name evidence="1" type="ORF">PMI13_03226</name>
</gene>
<dbReference type="EMBL" id="AKJY01000068">
    <property type="protein sequence ID" value="EJL69587.1"/>
    <property type="molecule type" value="Genomic_DNA"/>
</dbReference>
<name>J2SVI1_9FLAO</name>
<comment type="caution">
    <text evidence="1">The sequence shown here is derived from an EMBL/GenBank/DDBJ whole genome shotgun (WGS) entry which is preliminary data.</text>
</comment>
<accession>J2SVI1</accession>
<dbReference type="PATRIC" id="fig|1144316.3.peg.3249"/>
<organism evidence="1 2">
    <name type="scientific">Chryseobacterium populi</name>
    <dbReference type="NCBI Taxonomy" id="1144316"/>
    <lineage>
        <taxon>Bacteria</taxon>
        <taxon>Pseudomonadati</taxon>
        <taxon>Bacteroidota</taxon>
        <taxon>Flavobacteriia</taxon>
        <taxon>Flavobacteriales</taxon>
        <taxon>Weeksellaceae</taxon>
        <taxon>Chryseobacterium group</taxon>
        <taxon>Chryseobacterium</taxon>
    </lineage>
</organism>
<sequence length="276" mass="32983">MKVDRRYIFQSLELQTSEKLFLTRQVLSLYRNSFALSKYKAMELPFYLNFNEFENRYYDNLEKWFEEYHNTSETDYLKNLVELYSPYLYYNFANERLQADASIQIKDCFFPYSEKIGISFCTSCENVKSSSNALKNEMKHVFEWKTITMMEYAQHILDKINCYFSKNKVSPKENENILGYINKYEIITSREGTGYCVNYSRHQSTIPFLKAYLPVYGQTVDITSYRNFMLSIVQIADFIDQKLKVVHASEHTIYTKLKYEARFKVQMSHQFLTLCN</sequence>
<reference evidence="1 2" key="1">
    <citation type="journal article" date="2012" name="J. Bacteriol.">
        <title>Twenty-one genome sequences from Pseudomonas species and 19 genome sequences from diverse bacteria isolated from the rhizosphere and endosphere of Populus deltoides.</title>
        <authorList>
            <person name="Brown S.D."/>
            <person name="Utturkar S.M."/>
            <person name="Klingeman D.M."/>
            <person name="Johnson C.M."/>
            <person name="Martin S.L."/>
            <person name="Land M.L."/>
            <person name="Lu T.Y."/>
            <person name="Schadt C.W."/>
            <person name="Doktycz M.J."/>
            <person name="Pelletier D.A."/>
        </authorList>
    </citation>
    <scope>NUCLEOTIDE SEQUENCE [LARGE SCALE GENOMIC DNA]</scope>
    <source>
        <strain evidence="1 2">CF314</strain>
    </source>
</reference>